<keyword evidence="2 9" id="KW-0812">Transmembrane</keyword>
<evidence type="ECO:0000256" key="1">
    <source>
        <dbReference type="ARBA" id="ARBA00004141"/>
    </source>
</evidence>
<dbReference type="Pfam" id="PF00015">
    <property type="entry name" value="MCPsignal"/>
    <property type="match status" value="1"/>
</dbReference>
<dbReference type="SMART" id="SM00283">
    <property type="entry name" value="MA"/>
    <property type="match status" value="1"/>
</dbReference>
<dbReference type="SMART" id="SM00304">
    <property type="entry name" value="HAMP"/>
    <property type="match status" value="1"/>
</dbReference>
<reference evidence="12 13" key="1">
    <citation type="submission" date="2020-08" db="EMBL/GenBank/DDBJ databases">
        <title>Genomic Encyclopedia of Type Strains, Phase IV (KMG-IV): sequencing the most valuable type-strain genomes for metagenomic binning, comparative biology and taxonomic classification.</title>
        <authorList>
            <person name="Goeker M."/>
        </authorList>
    </citation>
    <scope>NUCLEOTIDE SEQUENCE [LARGE SCALE GENOMIC DNA]</scope>
    <source>
        <strain evidence="12 13">DSM 13481</strain>
    </source>
</reference>
<accession>A0A841GJG5</accession>
<name>A0A841GJG5_9BACT</name>
<dbReference type="InterPro" id="IPR029095">
    <property type="entry name" value="NarX-like_N"/>
</dbReference>
<dbReference type="InterPro" id="IPR004089">
    <property type="entry name" value="MCPsignal_dom"/>
</dbReference>
<dbReference type="PANTHER" id="PTHR32089">
    <property type="entry name" value="METHYL-ACCEPTING CHEMOTAXIS PROTEIN MCPB"/>
    <property type="match status" value="1"/>
</dbReference>
<dbReference type="Gene3D" id="6.10.340.10">
    <property type="match status" value="1"/>
</dbReference>
<dbReference type="CDD" id="cd06225">
    <property type="entry name" value="HAMP"/>
    <property type="match status" value="1"/>
</dbReference>
<dbReference type="PANTHER" id="PTHR32089:SF112">
    <property type="entry name" value="LYSOZYME-LIKE PROTEIN-RELATED"/>
    <property type="match status" value="1"/>
</dbReference>
<dbReference type="Pfam" id="PF00672">
    <property type="entry name" value="HAMP"/>
    <property type="match status" value="1"/>
</dbReference>
<comment type="subcellular location">
    <subcellularLocation>
        <location evidence="1">Membrane</location>
        <topology evidence="1">Multi-pass membrane protein</topology>
    </subcellularLocation>
</comment>
<evidence type="ECO:0000259" key="10">
    <source>
        <dbReference type="PROSITE" id="PS50111"/>
    </source>
</evidence>
<evidence type="ECO:0000256" key="9">
    <source>
        <dbReference type="SAM" id="Phobius"/>
    </source>
</evidence>
<feature type="domain" description="Methyl-accepting transducer" evidence="10">
    <location>
        <begin position="271"/>
        <end position="507"/>
    </location>
</feature>
<dbReference type="GO" id="GO:0016020">
    <property type="term" value="C:membrane"/>
    <property type="evidence" value="ECO:0007669"/>
    <property type="project" value="UniProtKB-SubCell"/>
</dbReference>
<dbReference type="Pfam" id="PF13675">
    <property type="entry name" value="PilJ"/>
    <property type="match status" value="1"/>
</dbReference>
<proteinExistence type="inferred from homology"/>
<feature type="coiled-coil region" evidence="8">
    <location>
        <begin position="317"/>
        <end position="369"/>
    </location>
</feature>
<dbReference type="Proteomes" id="UP000555828">
    <property type="component" value="Unassembled WGS sequence"/>
</dbReference>
<evidence type="ECO:0000256" key="2">
    <source>
        <dbReference type="ARBA" id="ARBA00022692"/>
    </source>
</evidence>
<keyword evidence="13" id="KW-1185">Reference proteome</keyword>
<comment type="caution">
    <text evidence="12">The sequence shown here is derived from an EMBL/GenBank/DDBJ whole genome shotgun (WGS) entry which is preliminary data.</text>
</comment>
<dbReference type="CDD" id="cd11386">
    <property type="entry name" value="MCP_signal"/>
    <property type="match status" value="1"/>
</dbReference>
<dbReference type="Pfam" id="PF13682">
    <property type="entry name" value="CZB"/>
    <property type="match status" value="1"/>
</dbReference>
<dbReference type="InterPro" id="IPR003660">
    <property type="entry name" value="HAMP_dom"/>
</dbReference>
<sequence>MKNKLLVKLLIPLIIFAALIITIYISTLFITDHQKSDSVVINLAGRQRMLTQRMSKDILIFSIYGDKNVKNDLLMCKNIFDVTLSALINGGEAPFDLKGTVKVMLPPASGKAKDQLEKVKKIWIPFKKHIEKFLELGKEDDLKYIINNNLTLLSEMNNAVTLLQKDAEKNVSMMKNIQLLSLVFGIGVIIVTLVLYHKQILKPVKYLLESVEQLAKSNGDLTKKIPSFTNDEIGKTSKYFNEFIDMLRKSLLVISDTFGNGIISLGNFERIIGNFDREFQESLGMLDSIKTNSENVISSVKDASYGIEEIATTGQKLAEISQELSSLTSEMSNMAQNGQNTIRYVGEAIESIRSEMEKVSHDMEVLNENAGTVNMVVETIASIAEQTNLLALNAAIEAARAGEAGKGFAVVADEIRKLAEESKKATERISDNLSEIVKGINNTSKNILDISENVNEATQKIDQSIEEIEKVLEKTKDVDEIAMNVAASAQEQNAATEEMTSISQNITSLVSEFFNAMSALEKTFENLGMENKKIDEQVSGLSDRFFKSFEEFLKLNFYSKEDIIERLERAIEDHSNWIKKLESVITEGEYDIETDPNKCAFGMFYNILKPPVEVQEVWGKIGELHVRLHNEASVILELVKNENKEEAWKKLEEVKNISNELKDLMKKAREIISSLL</sequence>
<comment type="similarity">
    <text evidence="6">Belongs to the methyl-accepting chemotaxis (MCP) protein family.</text>
</comment>
<evidence type="ECO:0000313" key="12">
    <source>
        <dbReference type="EMBL" id="MBB6062507.1"/>
    </source>
</evidence>
<feature type="transmembrane region" description="Helical" evidence="9">
    <location>
        <begin position="6"/>
        <end position="30"/>
    </location>
</feature>
<evidence type="ECO:0000256" key="3">
    <source>
        <dbReference type="ARBA" id="ARBA00022989"/>
    </source>
</evidence>
<evidence type="ECO:0000256" key="8">
    <source>
        <dbReference type="SAM" id="Coils"/>
    </source>
</evidence>
<keyword evidence="3 9" id="KW-1133">Transmembrane helix</keyword>
<evidence type="ECO:0000259" key="11">
    <source>
        <dbReference type="PROSITE" id="PS50885"/>
    </source>
</evidence>
<evidence type="ECO:0000256" key="6">
    <source>
        <dbReference type="ARBA" id="ARBA00029447"/>
    </source>
</evidence>
<keyword evidence="4 9" id="KW-0472">Membrane</keyword>
<feature type="domain" description="HAMP" evidence="11">
    <location>
        <begin position="198"/>
        <end position="252"/>
    </location>
</feature>
<organism evidence="12 13">
    <name type="scientific">Thermosipho japonicus</name>
    <dbReference type="NCBI Taxonomy" id="90323"/>
    <lineage>
        <taxon>Bacteria</taxon>
        <taxon>Thermotogati</taxon>
        <taxon>Thermotogota</taxon>
        <taxon>Thermotogae</taxon>
        <taxon>Thermotogales</taxon>
        <taxon>Fervidobacteriaceae</taxon>
        <taxon>Thermosipho</taxon>
    </lineage>
</organism>
<keyword evidence="5 7" id="KW-0807">Transducer</keyword>
<dbReference type="EMBL" id="JACHEX010000002">
    <property type="protein sequence ID" value="MBB6062507.1"/>
    <property type="molecule type" value="Genomic_DNA"/>
</dbReference>
<dbReference type="Gene3D" id="1.10.287.950">
    <property type="entry name" value="Methyl-accepting chemotaxis protein"/>
    <property type="match status" value="1"/>
</dbReference>
<dbReference type="Gene3D" id="1.20.120.30">
    <property type="entry name" value="Aspartate receptor, ligand-binding domain"/>
    <property type="match status" value="1"/>
</dbReference>
<gene>
    <name evidence="12" type="ORF">HNP65_000945</name>
</gene>
<evidence type="ECO:0000256" key="5">
    <source>
        <dbReference type="ARBA" id="ARBA00023224"/>
    </source>
</evidence>
<dbReference type="SUPFAM" id="SSF58104">
    <property type="entry name" value="Methyl-accepting chemotaxis protein (MCP) signaling domain"/>
    <property type="match status" value="1"/>
</dbReference>
<protein>
    <submittedName>
        <fullName evidence="12">Methyl-accepting chemotaxis protein</fullName>
    </submittedName>
</protein>
<dbReference type="RefSeq" id="WP_184619176.1">
    <property type="nucleotide sequence ID" value="NZ_JACHEX010000002.1"/>
</dbReference>
<dbReference type="InterPro" id="IPR025991">
    <property type="entry name" value="Chemoreceptor_zinc-bind_dom"/>
</dbReference>
<evidence type="ECO:0000256" key="4">
    <source>
        <dbReference type="ARBA" id="ARBA00023136"/>
    </source>
</evidence>
<evidence type="ECO:0000256" key="7">
    <source>
        <dbReference type="PROSITE-ProRule" id="PRU00284"/>
    </source>
</evidence>
<evidence type="ECO:0000313" key="13">
    <source>
        <dbReference type="Proteomes" id="UP000555828"/>
    </source>
</evidence>
<keyword evidence="8" id="KW-0175">Coiled coil</keyword>
<dbReference type="GO" id="GO:0007165">
    <property type="term" value="P:signal transduction"/>
    <property type="evidence" value="ECO:0007669"/>
    <property type="project" value="UniProtKB-KW"/>
</dbReference>
<dbReference type="AlphaFoldDB" id="A0A841GJG5"/>
<feature type="transmembrane region" description="Helical" evidence="9">
    <location>
        <begin position="179"/>
        <end position="197"/>
    </location>
</feature>
<feature type="coiled-coil region" evidence="8">
    <location>
        <begin position="440"/>
        <end position="474"/>
    </location>
</feature>
<dbReference type="PROSITE" id="PS50885">
    <property type="entry name" value="HAMP"/>
    <property type="match status" value="1"/>
</dbReference>
<dbReference type="PROSITE" id="PS50111">
    <property type="entry name" value="CHEMOTAXIS_TRANSDUC_2"/>
    <property type="match status" value="1"/>
</dbReference>